<dbReference type="Proteomes" id="UP000054481">
    <property type="component" value="Unassembled WGS sequence"/>
</dbReference>
<reference evidence="3 4" key="1">
    <citation type="journal article" date="2014" name="Genome Biol. Evol.">
        <title>Comparative genomics and transcriptomics analyses reveal divergent lifestyle features of nematode endoparasitic fungus Hirsutella minnesotensis.</title>
        <authorList>
            <person name="Lai Y."/>
            <person name="Liu K."/>
            <person name="Zhang X."/>
            <person name="Zhang X."/>
            <person name="Li K."/>
            <person name="Wang N."/>
            <person name="Shu C."/>
            <person name="Wu Y."/>
            <person name="Wang C."/>
            <person name="Bushley K.E."/>
            <person name="Xiang M."/>
            <person name="Liu X."/>
        </authorList>
    </citation>
    <scope>NUCLEOTIDE SEQUENCE [LARGE SCALE GENOMIC DNA]</scope>
    <source>
        <strain evidence="3 4">3608</strain>
    </source>
</reference>
<evidence type="ECO:0000256" key="2">
    <source>
        <dbReference type="SAM" id="SignalP"/>
    </source>
</evidence>
<keyword evidence="1" id="KW-0175">Coiled coil</keyword>
<dbReference type="AlphaFoldDB" id="A0A0F8A4C4"/>
<feature type="signal peptide" evidence="2">
    <location>
        <begin position="1"/>
        <end position="20"/>
    </location>
</feature>
<evidence type="ECO:0000313" key="3">
    <source>
        <dbReference type="EMBL" id="KJZ73334.1"/>
    </source>
</evidence>
<protein>
    <submittedName>
        <fullName evidence="3">Uncharacterized protein</fullName>
    </submittedName>
</protein>
<proteinExistence type="predicted"/>
<name>A0A0F8A4C4_9HYPO</name>
<accession>A0A0F8A4C4</accession>
<dbReference type="EMBL" id="KQ030536">
    <property type="protein sequence ID" value="KJZ73334.1"/>
    <property type="molecule type" value="Genomic_DNA"/>
</dbReference>
<organism evidence="3 4">
    <name type="scientific">Hirsutella minnesotensis 3608</name>
    <dbReference type="NCBI Taxonomy" id="1043627"/>
    <lineage>
        <taxon>Eukaryota</taxon>
        <taxon>Fungi</taxon>
        <taxon>Dikarya</taxon>
        <taxon>Ascomycota</taxon>
        <taxon>Pezizomycotina</taxon>
        <taxon>Sordariomycetes</taxon>
        <taxon>Hypocreomycetidae</taxon>
        <taxon>Hypocreales</taxon>
        <taxon>Ophiocordycipitaceae</taxon>
        <taxon>Hirsutella</taxon>
    </lineage>
</organism>
<gene>
    <name evidence="3" type="ORF">HIM_07338</name>
</gene>
<feature type="coiled-coil region" evidence="1">
    <location>
        <begin position="88"/>
        <end position="143"/>
    </location>
</feature>
<sequence length="223" mass="23431">MRAFVYLCTISAALAGLVTAEDTKKEDAAGQTEGLLDLLPGILPGNGIGPGFIPPRPGLGSPGFGGPGFLGPGLGSPGFLPGGRGGRLERLEEELRFEIERQRELEFNRGPLGGFLGGREREIEEGRRRIRELQREIELEERRNPLDFLFGSDRLGADQAAGDLAVPTTMLREGFAAQTGSIASPSSIPIKDAQLGAGSRSSELALITAVIASISAGIGLILV</sequence>
<feature type="chain" id="PRO_5002526460" evidence="2">
    <location>
        <begin position="21"/>
        <end position="223"/>
    </location>
</feature>
<keyword evidence="2" id="KW-0732">Signal</keyword>
<evidence type="ECO:0000313" key="4">
    <source>
        <dbReference type="Proteomes" id="UP000054481"/>
    </source>
</evidence>
<keyword evidence="4" id="KW-1185">Reference proteome</keyword>
<evidence type="ECO:0000256" key="1">
    <source>
        <dbReference type="SAM" id="Coils"/>
    </source>
</evidence>